<accession>A0A6P1MBQ4</accession>
<dbReference type="InterPro" id="IPR050659">
    <property type="entry name" value="Peptidase_M24B"/>
</dbReference>
<dbReference type="EMBL" id="CP047593">
    <property type="protein sequence ID" value="QHI68996.1"/>
    <property type="molecule type" value="Genomic_DNA"/>
</dbReference>
<dbReference type="InterPro" id="IPR036005">
    <property type="entry name" value="Creatinase/aminopeptidase-like"/>
</dbReference>
<dbReference type="InterPro" id="IPR001131">
    <property type="entry name" value="Peptidase_M24B_aminopep-P_CS"/>
</dbReference>
<keyword evidence="3" id="KW-0378">Hydrolase</keyword>
<feature type="domain" description="Peptidase M24" evidence="6">
    <location>
        <begin position="53"/>
        <end position="275"/>
    </location>
</feature>
<sequence length="290" mass="30967">MLKKYHLTSVNVPSGFPVGIADQLRKNKIQVQIQEKPPCPQREIKAADEIKAVQQSQRAAVAAMKAAIQQIASSKIMKDGSLKVGKQVLTSEMVRATINHTLLDHDCTAEETIVAGGPLSADPHERGSGSLYAGQPIVLDIFPRSAKTGYWGDITRTVCRGPAPAALKKQYLAVKAAQAAQLKMLKSGIKASSVHKVGADVMESKGFKTGTVDGVAQGFIHSTGHGVGLEIHEMPRVSPANKKSLRAGHIVTIEPGLYYSGIGGVRIEDTVAITADGYRMLSPCIKQLEI</sequence>
<evidence type="ECO:0000256" key="4">
    <source>
        <dbReference type="ARBA" id="ARBA00023049"/>
    </source>
</evidence>
<dbReference type="Pfam" id="PF00557">
    <property type="entry name" value="Peptidase_M24"/>
    <property type="match status" value="1"/>
</dbReference>
<dbReference type="KEGG" id="taer:GT409_05880"/>
<proteinExistence type="inferred from homology"/>
<evidence type="ECO:0000256" key="3">
    <source>
        <dbReference type="ARBA" id="ARBA00022801"/>
    </source>
</evidence>
<dbReference type="Proteomes" id="UP000464954">
    <property type="component" value="Chromosome"/>
</dbReference>
<dbReference type="GO" id="GO:0008237">
    <property type="term" value="F:metallopeptidase activity"/>
    <property type="evidence" value="ECO:0007669"/>
    <property type="project" value="UniProtKB-KW"/>
</dbReference>
<name>A0A6P1MBQ4_9BACT</name>
<comment type="similarity">
    <text evidence="5">Belongs to the peptidase M24B family.</text>
</comment>
<dbReference type="PANTHER" id="PTHR46112:SF2">
    <property type="entry name" value="XAA-PRO AMINOPEPTIDASE P-RELATED"/>
    <property type="match status" value="1"/>
</dbReference>
<dbReference type="SUPFAM" id="SSF55920">
    <property type="entry name" value="Creatinase/aminopeptidase"/>
    <property type="match status" value="1"/>
</dbReference>
<evidence type="ECO:0000313" key="8">
    <source>
        <dbReference type="Proteomes" id="UP000464954"/>
    </source>
</evidence>
<dbReference type="AlphaFoldDB" id="A0A6P1MBQ4"/>
<evidence type="ECO:0000313" key="7">
    <source>
        <dbReference type="EMBL" id="QHI68996.1"/>
    </source>
</evidence>
<organism evidence="7 8">
    <name type="scientific">Tichowtungia aerotolerans</name>
    <dbReference type="NCBI Taxonomy" id="2697043"/>
    <lineage>
        <taxon>Bacteria</taxon>
        <taxon>Pseudomonadati</taxon>
        <taxon>Kiritimatiellota</taxon>
        <taxon>Tichowtungiia</taxon>
        <taxon>Tichowtungiales</taxon>
        <taxon>Tichowtungiaceae</taxon>
        <taxon>Tichowtungia</taxon>
    </lineage>
</organism>
<dbReference type="RefSeq" id="WP_160627873.1">
    <property type="nucleotide sequence ID" value="NZ_CP047593.1"/>
</dbReference>
<keyword evidence="2 5" id="KW-0479">Metal-binding</keyword>
<evidence type="ECO:0000259" key="6">
    <source>
        <dbReference type="Pfam" id="PF00557"/>
    </source>
</evidence>
<dbReference type="PROSITE" id="PS00491">
    <property type="entry name" value="PROLINE_PEPTIDASE"/>
    <property type="match status" value="1"/>
</dbReference>
<dbReference type="GO" id="GO:0046872">
    <property type="term" value="F:metal ion binding"/>
    <property type="evidence" value="ECO:0007669"/>
    <property type="project" value="UniProtKB-KW"/>
</dbReference>
<evidence type="ECO:0000256" key="5">
    <source>
        <dbReference type="RuleBase" id="RU000590"/>
    </source>
</evidence>
<evidence type="ECO:0000256" key="1">
    <source>
        <dbReference type="ARBA" id="ARBA00022670"/>
    </source>
</evidence>
<keyword evidence="8" id="KW-1185">Reference proteome</keyword>
<keyword evidence="4" id="KW-0482">Metalloprotease</keyword>
<dbReference type="InterPro" id="IPR000994">
    <property type="entry name" value="Pept_M24"/>
</dbReference>
<protein>
    <submittedName>
        <fullName evidence="7">M24 family metallopeptidase</fullName>
    </submittedName>
</protein>
<dbReference type="Gene3D" id="3.90.230.10">
    <property type="entry name" value="Creatinase/methionine aminopeptidase superfamily"/>
    <property type="match status" value="1"/>
</dbReference>
<keyword evidence="1" id="KW-0645">Protease</keyword>
<dbReference type="GO" id="GO:0006508">
    <property type="term" value="P:proteolysis"/>
    <property type="evidence" value="ECO:0007669"/>
    <property type="project" value="UniProtKB-KW"/>
</dbReference>
<gene>
    <name evidence="7" type="ORF">GT409_05880</name>
</gene>
<dbReference type="PANTHER" id="PTHR46112">
    <property type="entry name" value="AMINOPEPTIDASE"/>
    <property type="match status" value="1"/>
</dbReference>
<reference evidence="7 8" key="1">
    <citation type="submission" date="2020-01" db="EMBL/GenBank/DDBJ databases">
        <title>Ponticoccus aerotolerans gen. nov., sp. nov., an anaerobic bacterium and proposal of Ponticoccusceae fam. nov., Ponticoccusles ord. nov. and Ponticoccuse classis nov. in the phylum Kiritimatiellaeota.</title>
        <authorList>
            <person name="Zhou L.Y."/>
            <person name="Du Z.J."/>
        </authorList>
    </citation>
    <scope>NUCLEOTIDE SEQUENCE [LARGE SCALE GENOMIC DNA]</scope>
    <source>
        <strain evidence="7 8">S-5007</strain>
    </source>
</reference>
<evidence type="ECO:0000256" key="2">
    <source>
        <dbReference type="ARBA" id="ARBA00022723"/>
    </source>
</evidence>